<feature type="region of interest" description="Disordered" evidence="1">
    <location>
        <begin position="1"/>
        <end position="135"/>
    </location>
</feature>
<accession>A0A915CQL3</accession>
<proteinExistence type="predicted"/>
<feature type="compositionally biased region" description="Basic and acidic residues" evidence="1">
    <location>
        <begin position="36"/>
        <end position="61"/>
    </location>
</feature>
<dbReference type="SUPFAM" id="SSF54928">
    <property type="entry name" value="RNA-binding domain, RBD"/>
    <property type="match status" value="1"/>
</dbReference>
<dbReference type="Proteomes" id="UP000887574">
    <property type="component" value="Unplaced"/>
</dbReference>
<reference evidence="3" key="1">
    <citation type="submission" date="2022-11" db="UniProtKB">
        <authorList>
            <consortium name="WormBaseParasite"/>
        </authorList>
    </citation>
    <scope>IDENTIFICATION</scope>
</reference>
<protein>
    <submittedName>
        <fullName evidence="3">RRM domain-containing protein</fullName>
    </submittedName>
</protein>
<dbReference type="AlphaFoldDB" id="A0A915CQL3"/>
<feature type="region of interest" description="Disordered" evidence="1">
    <location>
        <begin position="344"/>
        <end position="447"/>
    </location>
</feature>
<feature type="compositionally biased region" description="Basic and acidic residues" evidence="1">
    <location>
        <begin position="119"/>
        <end position="129"/>
    </location>
</feature>
<evidence type="ECO:0000313" key="3">
    <source>
        <dbReference type="WBParaSite" id="jg11470"/>
    </source>
</evidence>
<evidence type="ECO:0000313" key="2">
    <source>
        <dbReference type="Proteomes" id="UP000887574"/>
    </source>
</evidence>
<organism evidence="2 3">
    <name type="scientific">Ditylenchus dipsaci</name>
    <dbReference type="NCBI Taxonomy" id="166011"/>
    <lineage>
        <taxon>Eukaryota</taxon>
        <taxon>Metazoa</taxon>
        <taxon>Ecdysozoa</taxon>
        <taxon>Nematoda</taxon>
        <taxon>Chromadorea</taxon>
        <taxon>Rhabditida</taxon>
        <taxon>Tylenchina</taxon>
        <taxon>Tylenchomorpha</taxon>
        <taxon>Sphaerularioidea</taxon>
        <taxon>Anguinidae</taxon>
        <taxon>Anguininae</taxon>
        <taxon>Ditylenchus</taxon>
    </lineage>
</organism>
<feature type="compositionally biased region" description="Polar residues" evidence="1">
    <location>
        <begin position="100"/>
        <end position="118"/>
    </location>
</feature>
<sequence length="447" mass="50158">MKSPGLLDGYGYGKEENAFAKKNKQETPKQPFNKNKQGEKRPLDREFSTIKKEPKHTHFDNSADGYDSTQRINLKPVEKKPRLSAPRPSPFGKKPFRANNCDNQSQKSFGPGKQSWSKDNGKHPGADKAVRRKKKKQFNKPIDTILIKEIESIVAIHKKRRNEMENCALVVKHGGLDVEGWKTLHQDIVTARASKKNKMVWLNFPSESARNKAYKIISSNKTKKDDMVVDYCGEKSKNLRRDPEDDIYSAALNPKILRLFGVPYNATMEDLLTLFPKAAFIKIKTDFIKNPPTVLVEYVKDSDAHEAFLQADNLKMQGAQIFVFYALLHGVTNANDVVDHDSLEQEEVSNAKEVPAKEKKAKESQSLIRDGKSKESVQKVSFAKEHIADDSEDTSDDEDDEEESDSDDEIGAKDTAEDSGSSSDEAIEQEDGLDGSDSGSSEESDDE</sequence>
<feature type="compositionally biased region" description="Basic and acidic residues" evidence="1">
    <location>
        <begin position="354"/>
        <end position="389"/>
    </location>
</feature>
<dbReference type="InterPro" id="IPR035979">
    <property type="entry name" value="RBD_domain_sf"/>
</dbReference>
<keyword evidence="2" id="KW-1185">Reference proteome</keyword>
<name>A0A915CQL3_9BILA</name>
<feature type="compositionally biased region" description="Acidic residues" evidence="1">
    <location>
        <begin position="425"/>
        <end position="447"/>
    </location>
</feature>
<evidence type="ECO:0000256" key="1">
    <source>
        <dbReference type="SAM" id="MobiDB-lite"/>
    </source>
</evidence>
<feature type="compositionally biased region" description="Acidic residues" evidence="1">
    <location>
        <begin position="390"/>
        <end position="409"/>
    </location>
</feature>
<dbReference type="WBParaSite" id="jg11470">
    <property type="protein sequence ID" value="jg11470"/>
    <property type="gene ID" value="jg11470"/>
</dbReference>
<feature type="compositionally biased region" description="Basic and acidic residues" evidence="1">
    <location>
        <begin position="13"/>
        <end position="27"/>
    </location>
</feature>
<dbReference type="GO" id="GO:0003676">
    <property type="term" value="F:nucleic acid binding"/>
    <property type="evidence" value="ECO:0007669"/>
    <property type="project" value="InterPro"/>
</dbReference>
<dbReference type="CDD" id="cd00590">
    <property type="entry name" value="RRM_SF"/>
    <property type="match status" value="1"/>
</dbReference>